<dbReference type="Proteomes" id="UP000038045">
    <property type="component" value="Unplaced"/>
</dbReference>
<dbReference type="PANTHER" id="PTHR24291:SF130">
    <property type="entry name" value="CYTOCHROME P450 FAMILY"/>
    <property type="match status" value="1"/>
</dbReference>
<reference evidence="9" key="1">
    <citation type="submission" date="2017-02" db="UniProtKB">
        <authorList>
            <consortium name="WormBaseParasite"/>
        </authorList>
    </citation>
    <scope>IDENTIFICATION</scope>
</reference>
<evidence type="ECO:0000256" key="2">
    <source>
        <dbReference type="ARBA" id="ARBA00010617"/>
    </source>
</evidence>
<keyword evidence="3 6" id="KW-0349">Heme</keyword>
<dbReference type="GO" id="GO:0005506">
    <property type="term" value="F:iron ion binding"/>
    <property type="evidence" value="ECO:0007669"/>
    <property type="project" value="InterPro"/>
</dbReference>
<dbReference type="InterPro" id="IPR036396">
    <property type="entry name" value="Cyt_P450_sf"/>
</dbReference>
<protein>
    <submittedName>
        <fullName evidence="9">Cytochrome P450</fullName>
    </submittedName>
</protein>
<keyword evidence="7" id="KW-0560">Oxidoreductase</keyword>
<dbReference type="InterPro" id="IPR002401">
    <property type="entry name" value="Cyt_P450_E_grp-I"/>
</dbReference>
<dbReference type="STRING" id="131310.A0A0N4ZAR6"/>
<feature type="binding site" description="axial binding residue" evidence="6">
    <location>
        <position position="446"/>
    </location>
    <ligand>
        <name>heme</name>
        <dbReference type="ChEBI" id="CHEBI:30413"/>
    </ligand>
    <ligandPart>
        <name>Fe</name>
        <dbReference type="ChEBI" id="CHEBI:18248"/>
    </ligandPart>
</feature>
<dbReference type="SUPFAM" id="SSF48264">
    <property type="entry name" value="Cytochrome P450"/>
    <property type="match status" value="1"/>
</dbReference>
<organism evidence="8 9">
    <name type="scientific">Parastrongyloides trichosuri</name>
    <name type="common">Possum-specific nematode worm</name>
    <dbReference type="NCBI Taxonomy" id="131310"/>
    <lineage>
        <taxon>Eukaryota</taxon>
        <taxon>Metazoa</taxon>
        <taxon>Ecdysozoa</taxon>
        <taxon>Nematoda</taxon>
        <taxon>Chromadorea</taxon>
        <taxon>Rhabditida</taxon>
        <taxon>Tylenchina</taxon>
        <taxon>Panagrolaimomorpha</taxon>
        <taxon>Strongyloidoidea</taxon>
        <taxon>Strongyloididae</taxon>
        <taxon>Parastrongyloides</taxon>
    </lineage>
</organism>
<dbReference type="WBParaSite" id="PTRK_0000460600.1">
    <property type="protein sequence ID" value="PTRK_0000460600.1"/>
    <property type="gene ID" value="PTRK_0000460600"/>
</dbReference>
<dbReference type="GO" id="GO:0020037">
    <property type="term" value="F:heme binding"/>
    <property type="evidence" value="ECO:0007669"/>
    <property type="project" value="InterPro"/>
</dbReference>
<keyword evidence="6 7" id="KW-0479">Metal-binding</keyword>
<evidence type="ECO:0000256" key="3">
    <source>
        <dbReference type="ARBA" id="ARBA00022617"/>
    </source>
</evidence>
<dbReference type="Gene3D" id="1.10.630.10">
    <property type="entry name" value="Cytochrome P450"/>
    <property type="match status" value="1"/>
</dbReference>
<evidence type="ECO:0000256" key="7">
    <source>
        <dbReference type="RuleBase" id="RU000461"/>
    </source>
</evidence>
<keyword evidence="4 6" id="KW-0408">Iron</keyword>
<name>A0A0N4ZAR6_PARTI</name>
<evidence type="ECO:0000256" key="5">
    <source>
        <dbReference type="ARBA" id="ARBA00023033"/>
    </source>
</evidence>
<dbReference type="AlphaFoldDB" id="A0A0N4ZAR6"/>
<dbReference type="InterPro" id="IPR017972">
    <property type="entry name" value="Cyt_P450_CS"/>
</dbReference>
<proteinExistence type="inferred from homology"/>
<dbReference type="InterPro" id="IPR001128">
    <property type="entry name" value="Cyt_P450"/>
</dbReference>
<accession>A0A0N4ZAR6</accession>
<evidence type="ECO:0000256" key="6">
    <source>
        <dbReference type="PIRSR" id="PIRSR602401-1"/>
    </source>
</evidence>
<dbReference type="PRINTS" id="PR00385">
    <property type="entry name" value="P450"/>
</dbReference>
<dbReference type="CDD" id="cd20628">
    <property type="entry name" value="CYP4"/>
    <property type="match status" value="1"/>
</dbReference>
<evidence type="ECO:0000313" key="9">
    <source>
        <dbReference type="WBParaSite" id="PTRK_0000460600.1"/>
    </source>
</evidence>
<dbReference type="InterPro" id="IPR050196">
    <property type="entry name" value="Cytochrome_P450_Monoox"/>
</dbReference>
<evidence type="ECO:0000256" key="1">
    <source>
        <dbReference type="ARBA" id="ARBA00001971"/>
    </source>
</evidence>
<comment type="similarity">
    <text evidence="2 7">Belongs to the cytochrome P450 family.</text>
</comment>
<sequence>MASLTGILLSLIFVLFLKNIRGIIQWYKDRKRKFELGEKIPGPKRVPIFGNALSLRGNIIDVLNYIKKENGIGLKNGDPLRRYWIGDDLITHALTAEARKLIFDSSVEIKKGFAYKFLIKWLGEGLITSDGDKWKSRRKMLTPSFHFNMLKKYFTTFNNECRIMCEHFEKYVDKNEEVEVFQFAKRAALDIICETAMGVKINAQEVHDNEYIRAVGRINSLAALFFKNIFFRFEPFYYIFGNGFERDRLLVTLKKLTSDVIKKKTKEFEEKNGNIEEKSFLSHLLTLKAENNLSEEDLREEVETFMFAGHDTTSSLHTFLWWSLACHPEIQERVYEEIYDIFGDEERDVTPEDVNQLTYTEMVIKETLRRYPTIPFIVRRLQNEVEVCGYTIPKDSNFCFPLIITNFNETIFPDPYKFDPDRFLPENSINRNAYDFTPFSAGPRNCIGQKYALQEVKVGLIWLLRKFKLVSKRPFDSVVGVTEVVLSPKDGIYLTFESRK</sequence>
<dbReference type="GO" id="GO:0016705">
    <property type="term" value="F:oxidoreductase activity, acting on paired donors, with incorporation or reduction of molecular oxygen"/>
    <property type="evidence" value="ECO:0007669"/>
    <property type="project" value="InterPro"/>
</dbReference>
<keyword evidence="5 7" id="KW-0503">Monooxygenase</keyword>
<evidence type="ECO:0000256" key="4">
    <source>
        <dbReference type="ARBA" id="ARBA00023004"/>
    </source>
</evidence>
<evidence type="ECO:0000313" key="8">
    <source>
        <dbReference type="Proteomes" id="UP000038045"/>
    </source>
</evidence>
<dbReference type="PRINTS" id="PR00463">
    <property type="entry name" value="EP450I"/>
</dbReference>
<keyword evidence="8" id="KW-1185">Reference proteome</keyword>
<dbReference type="PANTHER" id="PTHR24291">
    <property type="entry name" value="CYTOCHROME P450 FAMILY 4"/>
    <property type="match status" value="1"/>
</dbReference>
<comment type="cofactor">
    <cofactor evidence="1 6">
        <name>heme</name>
        <dbReference type="ChEBI" id="CHEBI:30413"/>
    </cofactor>
</comment>
<dbReference type="PROSITE" id="PS00086">
    <property type="entry name" value="CYTOCHROME_P450"/>
    <property type="match status" value="1"/>
</dbReference>
<dbReference type="GO" id="GO:0004497">
    <property type="term" value="F:monooxygenase activity"/>
    <property type="evidence" value="ECO:0007669"/>
    <property type="project" value="UniProtKB-KW"/>
</dbReference>
<dbReference type="Pfam" id="PF00067">
    <property type="entry name" value="p450"/>
    <property type="match status" value="1"/>
</dbReference>